<feature type="compositionally biased region" description="Polar residues" evidence="4">
    <location>
        <begin position="335"/>
        <end position="354"/>
    </location>
</feature>
<name>A0A9P7BSN7_RHIOR</name>
<dbReference type="InterPro" id="IPR050936">
    <property type="entry name" value="AP-1-like"/>
</dbReference>
<dbReference type="Gene3D" id="1.10.238.100">
    <property type="entry name" value="YAP1 redox domain. Chain B"/>
    <property type="match status" value="1"/>
</dbReference>
<feature type="compositionally biased region" description="Polar residues" evidence="4">
    <location>
        <begin position="30"/>
        <end position="44"/>
    </location>
</feature>
<evidence type="ECO:0000259" key="5">
    <source>
        <dbReference type="PROSITE" id="PS00036"/>
    </source>
</evidence>
<dbReference type="Proteomes" id="UP000716291">
    <property type="component" value="Unassembled WGS sequence"/>
</dbReference>
<dbReference type="AlphaFoldDB" id="A0A9P7BSN7"/>
<feature type="region of interest" description="Disordered" evidence="4">
    <location>
        <begin position="100"/>
        <end position="153"/>
    </location>
</feature>
<evidence type="ECO:0000256" key="2">
    <source>
        <dbReference type="ARBA" id="ARBA00004496"/>
    </source>
</evidence>
<reference evidence="6" key="1">
    <citation type="journal article" date="2020" name="Microb. Genom.">
        <title>Genetic diversity of clinical and environmental Mucorales isolates obtained from an investigation of mucormycosis cases among solid organ transplant recipients.</title>
        <authorList>
            <person name="Nguyen M.H."/>
            <person name="Kaul D."/>
            <person name="Muto C."/>
            <person name="Cheng S.J."/>
            <person name="Richter R.A."/>
            <person name="Bruno V.M."/>
            <person name="Liu G."/>
            <person name="Beyhan S."/>
            <person name="Sundermann A.J."/>
            <person name="Mounaud S."/>
            <person name="Pasculle A.W."/>
            <person name="Nierman W.C."/>
            <person name="Driscoll E."/>
            <person name="Cumbie R."/>
            <person name="Clancy C.J."/>
            <person name="Dupont C.L."/>
        </authorList>
    </citation>
    <scope>NUCLEOTIDE SEQUENCE</scope>
    <source>
        <strain evidence="6">GL11</strain>
    </source>
</reference>
<dbReference type="PROSITE" id="PS00036">
    <property type="entry name" value="BZIP_BASIC"/>
    <property type="match status" value="1"/>
</dbReference>
<feature type="compositionally biased region" description="Polar residues" evidence="4">
    <location>
        <begin position="1"/>
        <end position="15"/>
    </location>
</feature>
<keyword evidence="3" id="KW-0539">Nucleus</keyword>
<feature type="compositionally biased region" description="Basic and acidic residues" evidence="4">
    <location>
        <begin position="16"/>
        <end position="29"/>
    </location>
</feature>
<accession>A0A9P7BSN7</accession>
<evidence type="ECO:0000256" key="4">
    <source>
        <dbReference type="SAM" id="MobiDB-lite"/>
    </source>
</evidence>
<dbReference type="InterPro" id="IPR004827">
    <property type="entry name" value="bZIP"/>
</dbReference>
<dbReference type="SMART" id="SM00338">
    <property type="entry name" value="BRLZ"/>
    <property type="match status" value="1"/>
</dbReference>
<dbReference type="GO" id="GO:0005737">
    <property type="term" value="C:cytoplasm"/>
    <property type="evidence" value="ECO:0007669"/>
    <property type="project" value="UniProtKB-SubCell"/>
</dbReference>
<organism evidence="6 7">
    <name type="scientific">Rhizopus oryzae</name>
    <name type="common">Mucormycosis agent</name>
    <name type="synonym">Rhizopus arrhizus var. delemar</name>
    <dbReference type="NCBI Taxonomy" id="64495"/>
    <lineage>
        <taxon>Eukaryota</taxon>
        <taxon>Fungi</taxon>
        <taxon>Fungi incertae sedis</taxon>
        <taxon>Mucoromycota</taxon>
        <taxon>Mucoromycotina</taxon>
        <taxon>Mucoromycetes</taxon>
        <taxon>Mucorales</taxon>
        <taxon>Mucorineae</taxon>
        <taxon>Rhizopodaceae</taxon>
        <taxon>Rhizopus</taxon>
    </lineage>
</organism>
<dbReference type="InterPro" id="IPR023167">
    <property type="entry name" value="Yap1_redox_dom_sf"/>
</dbReference>
<gene>
    <name evidence="6" type="ORF">G6F64_005233</name>
</gene>
<sequence>MKKDSQTTNTNIVHQQDNKQNEANIEEKTLSISKSDGVQSSHTVQLIPENKSPVIQEKRRWDESFTVAEKKELEGNIVKAAKDNDGETYVTLQQEEFILVNDEDKSQEDDESQYSDESGTRKPGRRPLPDKDLSDCDQDPKVKRKVQNRAAQRAFRERKERYVKELEIKLKQVQENHLVAITQLIQENHRLRSFIFKLEVENHALKGIPYPLNYTASPPPPRESSNNSPYPSIAPLLPALFAPSPLLLSGDTDFNSTIDNIMLHAPTPTPPSSTKSQQDKPKKKNPIKPKLSTQPLEYTFSISTPASLRPTTRNVNKEDEEAMKPVPLYSPDNLPINSLKNNCSVTSKSSQGSITDDEGDNKSDGRKYMQQLSLGMLSCHIDVEGQRFCERLYSEVCHEALDRLLNEPLFDSMGKLNLSVDPVSLIEKEEPREKKLLTASEIWYILNRHPRFKEFSTDKLYELVKNLTKYSDDGPIMEESDMKYILLKMEKGNL</sequence>
<evidence type="ECO:0000313" key="7">
    <source>
        <dbReference type="Proteomes" id="UP000716291"/>
    </source>
</evidence>
<protein>
    <recommendedName>
        <fullName evidence="5">BZIP domain-containing protein</fullName>
    </recommendedName>
</protein>
<feature type="domain" description="BZIP" evidence="5">
    <location>
        <begin position="143"/>
        <end position="158"/>
    </location>
</feature>
<comment type="caution">
    <text evidence="6">The sequence shown here is derived from an EMBL/GenBank/DDBJ whole genome shotgun (WGS) entry which is preliminary data.</text>
</comment>
<feature type="compositionally biased region" description="Basic and acidic residues" evidence="4">
    <location>
        <begin position="127"/>
        <end position="141"/>
    </location>
</feature>
<dbReference type="GO" id="GO:0090575">
    <property type="term" value="C:RNA polymerase II transcription regulator complex"/>
    <property type="evidence" value="ECO:0007669"/>
    <property type="project" value="TreeGrafter"/>
</dbReference>
<proteinExistence type="predicted"/>
<dbReference type="InterPro" id="IPR046347">
    <property type="entry name" value="bZIP_sf"/>
</dbReference>
<dbReference type="Gene3D" id="1.20.5.170">
    <property type="match status" value="1"/>
</dbReference>
<dbReference type="SUPFAM" id="SSF57959">
    <property type="entry name" value="Leucine zipper domain"/>
    <property type="match status" value="1"/>
</dbReference>
<keyword evidence="7" id="KW-1185">Reference proteome</keyword>
<feature type="region of interest" description="Disordered" evidence="4">
    <location>
        <begin position="1"/>
        <end position="51"/>
    </location>
</feature>
<dbReference type="GO" id="GO:0000976">
    <property type="term" value="F:transcription cis-regulatory region binding"/>
    <property type="evidence" value="ECO:0007669"/>
    <property type="project" value="InterPro"/>
</dbReference>
<dbReference type="PANTHER" id="PTHR40621:SF6">
    <property type="entry name" value="AP-1-LIKE TRANSCRIPTION FACTOR YAP1-RELATED"/>
    <property type="match status" value="1"/>
</dbReference>
<dbReference type="OrthoDB" id="2593073at2759"/>
<feature type="compositionally biased region" description="Acidic residues" evidence="4">
    <location>
        <begin position="105"/>
        <end position="114"/>
    </location>
</feature>
<dbReference type="CDD" id="cd14688">
    <property type="entry name" value="bZIP_YAP"/>
    <property type="match status" value="1"/>
</dbReference>
<dbReference type="SUPFAM" id="SSF111430">
    <property type="entry name" value="YAP1 redox domain"/>
    <property type="match status" value="1"/>
</dbReference>
<dbReference type="GO" id="GO:0001228">
    <property type="term" value="F:DNA-binding transcription activator activity, RNA polymerase II-specific"/>
    <property type="evidence" value="ECO:0007669"/>
    <property type="project" value="TreeGrafter"/>
</dbReference>
<feature type="region of interest" description="Disordered" evidence="4">
    <location>
        <begin position="261"/>
        <end position="365"/>
    </location>
</feature>
<evidence type="ECO:0000313" key="6">
    <source>
        <dbReference type="EMBL" id="KAG1309536.1"/>
    </source>
</evidence>
<evidence type="ECO:0000256" key="1">
    <source>
        <dbReference type="ARBA" id="ARBA00004123"/>
    </source>
</evidence>
<dbReference type="PANTHER" id="PTHR40621">
    <property type="entry name" value="TRANSCRIPTION FACTOR KAPC-RELATED"/>
    <property type="match status" value="1"/>
</dbReference>
<evidence type="ECO:0000256" key="3">
    <source>
        <dbReference type="ARBA" id="ARBA00023242"/>
    </source>
</evidence>
<dbReference type="EMBL" id="JAANQT010000624">
    <property type="protein sequence ID" value="KAG1309536.1"/>
    <property type="molecule type" value="Genomic_DNA"/>
</dbReference>
<feature type="compositionally biased region" description="Polar residues" evidence="4">
    <location>
        <begin position="291"/>
        <end position="314"/>
    </location>
</feature>
<comment type="subcellular location">
    <subcellularLocation>
        <location evidence="2">Cytoplasm</location>
    </subcellularLocation>
    <subcellularLocation>
        <location evidence="1">Nucleus</location>
    </subcellularLocation>
</comment>